<evidence type="ECO:0000256" key="1">
    <source>
        <dbReference type="SAM" id="Phobius"/>
    </source>
</evidence>
<keyword evidence="1" id="KW-0472">Membrane</keyword>
<feature type="transmembrane region" description="Helical" evidence="1">
    <location>
        <begin position="35"/>
        <end position="58"/>
    </location>
</feature>
<dbReference type="Proteomes" id="UP000248066">
    <property type="component" value="Unassembled WGS sequence"/>
</dbReference>
<keyword evidence="1" id="KW-0812">Transmembrane</keyword>
<dbReference type="AlphaFoldDB" id="A0A2W0HBL6"/>
<proteinExistence type="predicted"/>
<accession>A0A2W0HBL6</accession>
<reference evidence="2 3" key="1">
    <citation type="submission" date="2017-10" db="EMBL/GenBank/DDBJ databases">
        <title>Bacillus sp. nov., a halophilic bacterium isolated from a Yangshapao Lake.</title>
        <authorList>
            <person name="Wang H."/>
        </authorList>
    </citation>
    <scope>NUCLEOTIDE SEQUENCE [LARGE SCALE GENOMIC DNA]</scope>
    <source>
        <strain evidence="2 3">YSP-3</strain>
    </source>
</reference>
<protein>
    <submittedName>
        <fullName evidence="2">Uncharacterized protein</fullName>
    </submittedName>
</protein>
<sequence length="115" mass="13203">MSAAGISKKAGVKMNSDDQFYRKWYLTRYRGKKKYILKTGTLHGAVFFAVLTLFASFIDYGSITAEYFTSGAVINYAIFFAVIAPVYGWSAARSSWFRNEQRFDDLEKIRDVKDH</sequence>
<name>A0A2W0HBL6_9BACI</name>
<gene>
    <name evidence="2" type="ORF">CR205_06600</name>
</gene>
<keyword evidence="1" id="KW-1133">Transmembrane helix</keyword>
<evidence type="ECO:0000313" key="2">
    <source>
        <dbReference type="EMBL" id="PYZ98261.1"/>
    </source>
</evidence>
<comment type="caution">
    <text evidence="2">The sequence shown here is derived from an EMBL/GenBank/DDBJ whole genome shotgun (WGS) entry which is preliminary data.</text>
</comment>
<dbReference type="EMBL" id="PDOF01000001">
    <property type="protein sequence ID" value="PYZ98261.1"/>
    <property type="molecule type" value="Genomic_DNA"/>
</dbReference>
<organism evidence="2 3">
    <name type="scientific">Alteribacter lacisalsi</name>
    <dbReference type="NCBI Taxonomy" id="2045244"/>
    <lineage>
        <taxon>Bacteria</taxon>
        <taxon>Bacillati</taxon>
        <taxon>Bacillota</taxon>
        <taxon>Bacilli</taxon>
        <taxon>Bacillales</taxon>
        <taxon>Bacillaceae</taxon>
        <taxon>Alteribacter</taxon>
    </lineage>
</organism>
<evidence type="ECO:0000313" key="3">
    <source>
        <dbReference type="Proteomes" id="UP000248066"/>
    </source>
</evidence>
<feature type="transmembrane region" description="Helical" evidence="1">
    <location>
        <begin position="73"/>
        <end position="92"/>
    </location>
</feature>
<keyword evidence="3" id="KW-1185">Reference proteome</keyword>